<dbReference type="Proteomes" id="UP001239169">
    <property type="component" value="Plasmid unnamed1"/>
</dbReference>
<evidence type="ECO:0000313" key="1">
    <source>
        <dbReference type="EMBL" id="WGX77372.1"/>
    </source>
</evidence>
<dbReference type="EMBL" id="CP124686">
    <property type="protein sequence ID" value="WGX77372.1"/>
    <property type="molecule type" value="Genomic_DNA"/>
</dbReference>
<gene>
    <name evidence="1" type="ORF">QJS64_19385</name>
</gene>
<keyword evidence="1" id="KW-0614">Plasmid</keyword>
<evidence type="ECO:0000313" key="2">
    <source>
        <dbReference type="Proteomes" id="UP001239169"/>
    </source>
</evidence>
<geneLocation type="plasmid" evidence="1 2">
    <name>unnamed1</name>
</geneLocation>
<proteinExistence type="predicted"/>
<organism evidence="1 2">
    <name type="scientific">Paraclostridium bifermentans</name>
    <name type="common">Clostridium bifermentans</name>
    <dbReference type="NCBI Taxonomy" id="1490"/>
    <lineage>
        <taxon>Bacteria</taxon>
        <taxon>Bacillati</taxon>
        <taxon>Bacillota</taxon>
        <taxon>Clostridia</taxon>
        <taxon>Peptostreptococcales</taxon>
        <taxon>Peptostreptococcaceae</taxon>
        <taxon>Paraclostridium</taxon>
    </lineage>
</organism>
<sequence length="125" mass="14372">MDEYKLLFDHKRVKGGIAITSDDIPKTGAWLWERKKKGTNHRRLYCIYSTTCKPTGIDAETIEEGKAEGEEIEVEYTIGSYTHTDGKTYIVHIIDTDDPTVDQEMVANWFKEVQFPEEQVEAPTE</sequence>
<reference evidence="1 2" key="1">
    <citation type="submission" date="2023-04" db="EMBL/GenBank/DDBJ databases">
        <title>Bacteria Genome Submission.</title>
        <authorList>
            <person name="Isaac P."/>
        </authorList>
    </citation>
    <scope>NUCLEOTIDE SEQUENCE [LARGE SCALE GENOMIC DNA]</scope>
    <source>
        <strain evidence="1 2">SampleS7P1</strain>
        <plasmid evidence="1 2">unnamed1</plasmid>
    </source>
</reference>
<name>A0ABY8R971_PARBF</name>
<protein>
    <submittedName>
        <fullName evidence="1">Uncharacterized protein</fullName>
    </submittedName>
</protein>
<accession>A0ABY8R971</accession>
<keyword evidence="2" id="KW-1185">Reference proteome</keyword>